<keyword evidence="8" id="KW-0413">Isomerase</keyword>
<dbReference type="OrthoDB" id="10261556at2759"/>
<dbReference type="InterPro" id="IPR002121">
    <property type="entry name" value="HRDC_dom"/>
</dbReference>
<dbReference type="GO" id="GO:0000724">
    <property type="term" value="P:double-strand break repair via homologous recombination"/>
    <property type="evidence" value="ECO:0007669"/>
    <property type="project" value="TreeGrafter"/>
</dbReference>
<feature type="region of interest" description="Disordered" evidence="11">
    <location>
        <begin position="775"/>
        <end position="827"/>
    </location>
</feature>
<evidence type="ECO:0000256" key="9">
    <source>
        <dbReference type="ARBA" id="ARBA00034617"/>
    </source>
</evidence>
<evidence type="ECO:0000256" key="3">
    <source>
        <dbReference type="ARBA" id="ARBA00022741"/>
    </source>
</evidence>
<protein>
    <recommendedName>
        <fullName evidence="10">ATP-dependent DNA helicase</fullName>
        <ecNumber evidence="10">5.6.2.4</ecNumber>
    </recommendedName>
</protein>
<comment type="caution">
    <text evidence="15">The sequence shown here is derived from an EMBL/GenBank/DDBJ whole genome shotgun (WGS) entry which is preliminary data.</text>
</comment>
<dbReference type="SMART" id="SM00956">
    <property type="entry name" value="RQC"/>
    <property type="match status" value="1"/>
</dbReference>
<evidence type="ECO:0000256" key="2">
    <source>
        <dbReference type="ARBA" id="ARBA00005446"/>
    </source>
</evidence>
<dbReference type="Gene3D" id="1.10.10.10">
    <property type="entry name" value="Winged helix-like DNA-binding domain superfamily/Winged helix DNA-binding domain"/>
    <property type="match status" value="1"/>
</dbReference>
<dbReference type="InterPro" id="IPR014001">
    <property type="entry name" value="Helicase_ATP-bd"/>
</dbReference>
<reference evidence="15" key="1">
    <citation type="submission" date="2022-04" db="EMBL/GenBank/DDBJ databases">
        <title>Carnegiea gigantea Genome sequencing and assembly v2.</title>
        <authorList>
            <person name="Copetti D."/>
            <person name="Sanderson M.J."/>
            <person name="Burquez A."/>
            <person name="Wojciechowski M.F."/>
        </authorList>
    </citation>
    <scope>NUCLEOTIDE SEQUENCE</scope>
    <source>
        <strain evidence="15">SGP5-SGP5p</strain>
        <tissue evidence="15">Aerial part</tissue>
    </source>
</reference>
<organism evidence="15 16">
    <name type="scientific">Carnegiea gigantea</name>
    <dbReference type="NCBI Taxonomy" id="171969"/>
    <lineage>
        <taxon>Eukaryota</taxon>
        <taxon>Viridiplantae</taxon>
        <taxon>Streptophyta</taxon>
        <taxon>Embryophyta</taxon>
        <taxon>Tracheophyta</taxon>
        <taxon>Spermatophyta</taxon>
        <taxon>Magnoliopsida</taxon>
        <taxon>eudicotyledons</taxon>
        <taxon>Gunneridae</taxon>
        <taxon>Pentapetalae</taxon>
        <taxon>Caryophyllales</taxon>
        <taxon>Cactineae</taxon>
        <taxon>Cactaceae</taxon>
        <taxon>Cactoideae</taxon>
        <taxon>Echinocereeae</taxon>
        <taxon>Carnegiea</taxon>
    </lineage>
</organism>
<dbReference type="PANTHER" id="PTHR13710:SF120">
    <property type="entry name" value="BIFUNCTIONAL 3'-5' EXONUCLEASE_ATP-DEPENDENT HELICASE WRN"/>
    <property type="match status" value="1"/>
</dbReference>
<evidence type="ECO:0000256" key="8">
    <source>
        <dbReference type="ARBA" id="ARBA00023235"/>
    </source>
</evidence>
<dbReference type="GO" id="GO:0005694">
    <property type="term" value="C:chromosome"/>
    <property type="evidence" value="ECO:0007669"/>
    <property type="project" value="TreeGrafter"/>
</dbReference>
<dbReference type="SUPFAM" id="SSF46785">
    <property type="entry name" value="Winged helix' DNA-binding domain"/>
    <property type="match status" value="1"/>
</dbReference>
<sequence length="895" mass="100053">METMESVLKKYFGFSAYRPYQKDVIEKIMERRDCLVVMATGSGKSLCYQVPPLITGKTGIVVSPLISLMQDQVMALKQRGIKAEFLGSTQTDRTVQSRAESGGYDLLFMTPEKACSIPVSFWTKLLKIGICLFAVDEAHCISEWGHDFRLEYKQLDKLRPVLSGVPFVGLTATATEKVRVDIINSLKMKDPYIAVGSFDRKNLFYGVKSFNRGSAFLDELVREVSKCVAAGSTIIYCTTVKDVEQIHESLQVAGLKAGIYHGQMGKRTREESHRLFIRDELNVMVATVAFGMGIDKPDIRHVIHYGCPKSLESYYQESGRCGRDGIASVCWLYYSRSDFAKADFYCGDMQGENQRKAVVDSLMAAQRYCLLTTCRRKFLLEHFGENFPADTCGIIPAGNCDNCLTERKERDMSKEAYLLMACIQSCRGSWGLNMPIDVLRGSRAKKIVEAHFDTLPLHGLGKNYSSNWWKALAGQLISRGYLIETMSDIYRIVSVSAKGAEYLKSAGRDHQPPLFLTLVDEMDEEENGCRQGEGEGFRSLTSSKCEGLSEAEVQLYNMLLDERMKLARAAGIAPYAVCGDDTVKKISLLRPSTKARLANIDGVNQHFLTSYGDHFLQIICRLSQELNVSLDAKVSIQPVVPRKVTPASTIPKKLTPAKFEAWKMWYEDGLSIQKIANYPGRSAAIKEQTVLSYLLEALQEGLPTDWTRLCEEVELTSEMFTNIRDAVTKVGSTDKLKPIKDELPENVSYAHIKIFLAMLSSGISSPSKLEHLKEDELPETFESSPNASSCPEKSCNSDQISRQNGKHARSGLEENDEADSPKRSKIDNYKSHGSCIMEATQSSIVDFIKGFDNGVSLHDMLQHFRGSSEESVLGLVGDLEADFVIFKKNDVYRIF</sequence>
<evidence type="ECO:0000256" key="10">
    <source>
        <dbReference type="RuleBase" id="RU364117"/>
    </source>
</evidence>
<name>A0A9Q1KC50_9CARY</name>
<dbReference type="CDD" id="cd17920">
    <property type="entry name" value="DEXHc_RecQ"/>
    <property type="match status" value="1"/>
</dbReference>
<dbReference type="InterPro" id="IPR001650">
    <property type="entry name" value="Helicase_C-like"/>
</dbReference>
<dbReference type="InterPro" id="IPR032284">
    <property type="entry name" value="RecQ_Zn-bd"/>
</dbReference>
<dbReference type="GO" id="GO:0016787">
    <property type="term" value="F:hydrolase activity"/>
    <property type="evidence" value="ECO:0007669"/>
    <property type="project" value="UniProtKB-KW"/>
</dbReference>
<dbReference type="NCBIfam" id="TIGR00614">
    <property type="entry name" value="recQ_fam"/>
    <property type="match status" value="1"/>
</dbReference>
<evidence type="ECO:0000259" key="14">
    <source>
        <dbReference type="PROSITE" id="PS51194"/>
    </source>
</evidence>
<accession>A0A9Q1KC50</accession>
<comment type="catalytic activity">
    <reaction evidence="10">
        <text>ATP + H2O = ADP + phosphate + H(+)</text>
        <dbReference type="Rhea" id="RHEA:13065"/>
        <dbReference type="ChEBI" id="CHEBI:15377"/>
        <dbReference type="ChEBI" id="CHEBI:15378"/>
        <dbReference type="ChEBI" id="CHEBI:30616"/>
        <dbReference type="ChEBI" id="CHEBI:43474"/>
        <dbReference type="ChEBI" id="CHEBI:456216"/>
    </reaction>
</comment>
<comment type="cofactor">
    <cofactor evidence="1">
        <name>Zn(2+)</name>
        <dbReference type="ChEBI" id="CHEBI:29105"/>
    </cofactor>
</comment>
<evidence type="ECO:0000313" key="15">
    <source>
        <dbReference type="EMBL" id="KAJ8441386.1"/>
    </source>
</evidence>
<dbReference type="SMART" id="SM00487">
    <property type="entry name" value="DEXDc"/>
    <property type="match status" value="1"/>
</dbReference>
<evidence type="ECO:0000313" key="16">
    <source>
        <dbReference type="Proteomes" id="UP001153076"/>
    </source>
</evidence>
<dbReference type="FunFam" id="1.10.10.10:FF:000513">
    <property type="entry name" value="ATP-dependent DNA helicase"/>
    <property type="match status" value="1"/>
</dbReference>
<dbReference type="InterPro" id="IPR004589">
    <property type="entry name" value="DNA_helicase_ATP-dep_RecQ"/>
</dbReference>
<evidence type="ECO:0000256" key="7">
    <source>
        <dbReference type="ARBA" id="ARBA00023125"/>
    </source>
</evidence>
<keyword evidence="7" id="KW-0238">DNA-binding</keyword>
<dbReference type="GO" id="GO:0005524">
    <property type="term" value="F:ATP binding"/>
    <property type="evidence" value="ECO:0007669"/>
    <property type="project" value="UniProtKB-KW"/>
</dbReference>
<dbReference type="PANTHER" id="PTHR13710">
    <property type="entry name" value="DNA HELICASE RECQ FAMILY MEMBER"/>
    <property type="match status" value="1"/>
</dbReference>
<dbReference type="Pfam" id="PF00271">
    <property type="entry name" value="Helicase_C"/>
    <property type="match status" value="1"/>
</dbReference>
<keyword evidence="3 10" id="KW-0547">Nucleotide-binding</keyword>
<dbReference type="AlphaFoldDB" id="A0A9Q1KC50"/>
<keyword evidence="10" id="KW-0539">Nucleus</keyword>
<evidence type="ECO:0000256" key="5">
    <source>
        <dbReference type="ARBA" id="ARBA00022806"/>
    </source>
</evidence>
<dbReference type="GO" id="GO:0003677">
    <property type="term" value="F:DNA binding"/>
    <property type="evidence" value="ECO:0007669"/>
    <property type="project" value="UniProtKB-KW"/>
</dbReference>
<dbReference type="InterPro" id="IPR011545">
    <property type="entry name" value="DEAD/DEAH_box_helicase_dom"/>
</dbReference>
<dbReference type="Pfam" id="PF00270">
    <property type="entry name" value="DEAD"/>
    <property type="match status" value="1"/>
</dbReference>
<evidence type="ECO:0000259" key="13">
    <source>
        <dbReference type="PROSITE" id="PS51192"/>
    </source>
</evidence>
<dbReference type="InterPro" id="IPR029491">
    <property type="entry name" value="Helicase_HTH"/>
</dbReference>
<dbReference type="PROSITE" id="PS50967">
    <property type="entry name" value="HRDC"/>
    <property type="match status" value="1"/>
</dbReference>
<dbReference type="EMBL" id="JAKOGI010000168">
    <property type="protein sequence ID" value="KAJ8441386.1"/>
    <property type="molecule type" value="Genomic_DNA"/>
</dbReference>
<dbReference type="Pfam" id="PF09382">
    <property type="entry name" value="RQC"/>
    <property type="match status" value="1"/>
</dbReference>
<dbReference type="InterPro" id="IPR036388">
    <property type="entry name" value="WH-like_DNA-bd_sf"/>
</dbReference>
<dbReference type="SMART" id="SM00490">
    <property type="entry name" value="HELICc"/>
    <property type="match status" value="1"/>
</dbReference>
<evidence type="ECO:0000256" key="11">
    <source>
        <dbReference type="SAM" id="MobiDB-lite"/>
    </source>
</evidence>
<feature type="compositionally biased region" description="Polar residues" evidence="11">
    <location>
        <begin position="781"/>
        <end position="803"/>
    </location>
</feature>
<comment type="subcellular location">
    <subcellularLocation>
        <location evidence="10">Nucleus</location>
    </subcellularLocation>
</comment>
<dbReference type="GO" id="GO:0006260">
    <property type="term" value="P:DNA replication"/>
    <property type="evidence" value="ECO:0007669"/>
    <property type="project" value="InterPro"/>
</dbReference>
<comment type="catalytic activity">
    <reaction evidence="9 10">
        <text>Couples ATP hydrolysis with the unwinding of duplex DNA by translocating in the 3'-5' direction.</text>
        <dbReference type="EC" id="5.6.2.4"/>
    </reaction>
</comment>
<dbReference type="Pfam" id="PF14493">
    <property type="entry name" value="HTH_40"/>
    <property type="match status" value="1"/>
</dbReference>
<dbReference type="GO" id="GO:0009378">
    <property type="term" value="F:four-way junction helicase activity"/>
    <property type="evidence" value="ECO:0007669"/>
    <property type="project" value="TreeGrafter"/>
</dbReference>
<dbReference type="SUPFAM" id="SSF47819">
    <property type="entry name" value="HRDC-like"/>
    <property type="match status" value="1"/>
</dbReference>
<evidence type="ECO:0000256" key="6">
    <source>
        <dbReference type="ARBA" id="ARBA00022840"/>
    </source>
</evidence>
<dbReference type="GO" id="GO:0005634">
    <property type="term" value="C:nucleus"/>
    <property type="evidence" value="ECO:0007669"/>
    <property type="project" value="UniProtKB-SubCell"/>
</dbReference>
<proteinExistence type="inferred from homology"/>
<feature type="domain" description="Helicase C-terminal" evidence="14">
    <location>
        <begin position="216"/>
        <end position="370"/>
    </location>
</feature>
<keyword evidence="6 10" id="KW-0067">ATP-binding</keyword>
<dbReference type="SUPFAM" id="SSF52540">
    <property type="entry name" value="P-loop containing nucleoside triphosphate hydrolases"/>
    <property type="match status" value="1"/>
</dbReference>
<dbReference type="CDD" id="cd18794">
    <property type="entry name" value="SF2_C_RecQ"/>
    <property type="match status" value="1"/>
</dbReference>
<dbReference type="Proteomes" id="UP001153076">
    <property type="component" value="Unassembled WGS sequence"/>
</dbReference>
<dbReference type="InterPro" id="IPR027417">
    <property type="entry name" value="P-loop_NTPase"/>
</dbReference>
<dbReference type="Pfam" id="PF16124">
    <property type="entry name" value="RecQ_Zn_bind"/>
    <property type="match status" value="1"/>
</dbReference>
<feature type="domain" description="Helicase ATP-binding" evidence="13">
    <location>
        <begin position="25"/>
        <end position="192"/>
    </location>
</feature>
<dbReference type="GO" id="GO:0043138">
    <property type="term" value="F:3'-5' DNA helicase activity"/>
    <property type="evidence" value="ECO:0007669"/>
    <property type="project" value="UniProtKB-EC"/>
</dbReference>
<dbReference type="PROSITE" id="PS51194">
    <property type="entry name" value="HELICASE_CTER"/>
    <property type="match status" value="1"/>
</dbReference>
<dbReference type="InterPro" id="IPR036390">
    <property type="entry name" value="WH_DNA-bd_sf"/>
</dbReference>
<dbReference type="PROSITE" id="PS51192">
    <property type="entry name" value="HELICASE_ATP_BIND_1"/>
    <property type="match status" value="1"/>
</dbReference>
<evidence type="ECO:0000256" key="4">
    <source>
        <dbReference type="ARBA" id="ARBA00022801"/>
    </source>
</evidence>
<keyword evidence="16" id="KW-1185">Reference proteome</keyword>
<dbReference type="Gene3D" id="1.10.150.80">
    <property type="entry name" value="HRDC domain"/>
    <property type="match status" value="1"/>
</dbReference>
<dbReference type="FunFam" id="3.40.50.300:FF:001747">
    <property type="entry name" value="ATP-dependent DNA helicase"/>
    <property type="match status" value="1"/>
</dbReference>
<evidence type="ECO:0000256" key="1">
    <source>
        <dbReference type="ARBA" id="ARBA00001947"/>
    </source>
</evidence>
<keyword evidence="4 10" id="KW-0378">Hydrolase</keyword>
<dbReference type="GO" id="GO:0005737">
    <property type="term" value="C:cytoplasm"/>
    <property type="evidence" value="ECO:0007669"/>
    <property type="project" value="TreeGrafter"/>
</dbReference>
<dbReference type="FunFam" id="3.40.50.300:FF:001450">
    <property type="entry name" value="ATP-dependent DNA helicase"/>
    <property type="match status" value="1"/>
</dbReference>
<gene>
    <name evidence="15" type="ORF">Cgig2_009094</name>
</gene>
<evidence type="ECO:0000259" key="12">
    <source>
        <dbReference type="PROSITE" id="PS50967"/>
    </source>
</evidence>
<dbReference type="InterPro" id="IPR044876">
    <property type="entry name" value="HRDC_dom_sf"/>
</dbReference>
<comment type="similarity">
    <text evidence="2 10">Belongs to the helicase family. RecQ subfamily.</text>
</comment>
<dbReference type="EC" id="5.6.2.4" evidence="10"/>
<feature type="domain" description="HRDC" evidence="12">
    <location>
        <begin position="549"/>
        <end position="629"/>
    </location>
</feature>
<dbReference type="InterPro" id="IPR010997">
    <property type="entry name" value="HRDC-like_sf"/>
</dbReference>
<dbReference type="Pfam" id="PF00570">
    <property type="entry name" value="HRDC"/>
    <property type="match status" value="1"/>
</dbReference>
<dbReference type="Gene3D" id="3.40.50.300">
    <property type="entry name" value="P-loop containing nucleotide triphosphate hydrolases"/>
    <property type="match status" value="2"/>
</dbReference>
<keyword evidence="5 10" id="KW-0347">Helicase</keyword>
<dbReference type="InterPro" id="IPR018982">
    <property type="entry name" value="RQC_domain"/>
</dbReference>